<dbReference type="OrthoDB" id="101857at2"/>
<dbReference type="GO" id="GO:0097363">
    <property type="term" value="F:protein O-acetylglucosaminyltransferase activity"/>
    <property type="evidence" value="ECO:0007669"/>
    <property type="project" value="TreeGrafter"/>
</dbReference>
<dbReference type="SUPFAM" id="SSF48452">
    <property type="entry name" value="TPR-like"/>
    <property type="match status" value="1"/>
</dbReference>
<dbReference type="PANTHER" id="PTHR44366">
    <property type="entry name" value="UDP-N-ACETYLGLUCOSAMINE--PEPTIDE N-ACETYLGLUCOSAMINYLTRANSFERASE 110 KDA SUBUNIT"/>
    <property type="match status" value="1"/>
</dbReference>
<dbReference type="PANTHER" id="PTHR44366:SF1">
    <property type="entry name" value="UDP-N-ACETYLGLUCOSAMINE--PEPTIDE N-ACETYLGLUCOSAMINYLTRANSFERASE 110 KDA SUBUNIT"/>
    <property type="match status" value="1"/>
</dbReference>
<dbReference type="Proteomes" id="UP000183107">
    <property type="component" value="Unassembled WGS sequence"/>
</dbReference>
<feature type="repeat" description="TPR" evidence="1">
    <location>
        <begin position="43"/>
        <end position="76"/>
    </location>
</feature>
<feature type="repeat" description="TPR" evidence="1">
    <location>
        <begin position="179"/>
        <end position="212"/>
    </location>
</feature>
<accession>A0A1I4Z548</accession>
<feature type="repeat" description="TPR" evidence="1">
    <location>
        <begin position="145"/>
        <end position="178"/>
    </location>
</feature>
<dbReference type="Pfam" id="PF13649">
    <property type="entry name" value="Methyltransf_25"/>
    <property type="match status" value="1"/>
</dbReference>
<dbReference type="PROSITE" id="PS50005">
    <property type="entry name" value="TPR"/>
    <property type="match status" value="8"/>
</dbReference>
<dbReference type="InterPro" id="IPR041698">
    <property type="entry name" value="Methyltransf_25"/>
</dbReference>
<dbReference type="Pfam" id="PF14559">
    <property type="entry name" value="TPR_19"/>
    <property type="match status" value="1"/>
</dbReference>
<dbReference type="Pfam" id="PF02810">
    <property type="entry name" value="SEC-C"/>
    <property type="match status" value="1"/>
</dbReference>
<dbReference type="InterPro" id="IPR011990">
    <property type="entry name" value="TPR-like_helical_dom_sf"/>
</dbReference>
<dbReference type="InterPro" id="IPR037919">
    <property type="entry name" value="OGT"/>
</dbReference>
<feature type="domain" description="Methyltransferase" evidence="2">
    <location>
        <begin position="624"/>
        <end position="721"/>
    </location>
</feature>
<dbReference type="SUPFAM" id="SSF103642">
    <property type="entry name" value="Sec-C motif"/>
    <property type="match status" value="1"/>
</dbReference>
<keyword evidence="1" id="KW-0802">TPR repeat</keyword>
<evidence type="ECO:0000259" key="2">
    <source>
        <dbReference type="Pfam" id="PF13649"/>
    </source>
</evidence>
<protein>
    <submittedName>
        <fullName evidence="3">Tfp pilus assembly protein PilF</fullName>
    </submittedName>
</protein>
<dbReference type="InterPro" id="IPR029063">
    <property type="entry name" value="SAM-dependent_MTases_sf"/>
</dbReference>
<feature type="repeat" description="TPR" evidence="1">
    <location>
        <begin position="247"/>
        <end position="280"/>
    </location>
</feature>
<dbReference type="AlphaFoldDB" id="A0A1I4Z548"/>
<feature type="repeat" description="TPR" evidence="1">
    <location>
        <begin position="111"/>
        <end position="144"/>
    </location>
</feature>
<dbReference type="RefSeq" id="WP_074795214.1">
    <property type="nucleotide sequence ID" value="NZ_FOVJ01000001.1"/>
</dbReference>
<evidence type="ECO:0000313" key="3">
    <source>
        <dbReference type="EMBL" id="SFN45416.1"/>
    </source>
</evidence>
<dbReference type="Pfam" id="PF13414">
    <property type="entry name" value="TPR_11"/>
    <property type="match status" value="3"/>
</dbReference>
<dbReference type="EMBL" id="FOVJ01000001">
    <property type="protein sequence ID" value="SFN45416.1"/>
    <property type="molecule type" value="Genomic_DNA"/>
</dbReference>
<dbReference type="InterPro" id="IPR019734">
    <property type="entry name" value="TPR_rpt"/>
</dbReference>
<organism evidence="3 4">
    <name type="scientific">Nitrosospira briensis</name>
    <dbReference type="NCBI Taxonomy" id="35799"/>
    <lineage>
        <taxon>Bacteria</taxon>
        <taxon>Pseudomonadati</taxon>
        <taxon>Pseudomonadota</taxon>
        <taxon>Betaproteobacteria</taxon>
        <taxon>Nitrosomonadales</taxon>
        <taxon>Nitrosomonadaceae</taxon>
        <taxon>Nitrosospira</taxon>
    </lineage>
</organism>
<name>A0A1I4Z548_9PROT</name>
<dbReference type="InterPro" id="IPR004027">
    <property type="entry name" value="SEC_C_motif"/>
</dbReference>
<dbReference type="GO" id="GO:0006493">
    <property type="term" value="P:protein O-linked glycosylation"/>
    <property type="evidence" value="ECO:0007669"/>
    <property type="project" value="InterPro"/>
</dbReference>
<dbReference type="PROSITE" id="PS50293">
    <property type="entry name" value="TPR_REGION"/>
    <property type="match status" value="6"/>
</dbReference>
<gene>
    <name evidence="3" type="ORF">SAMN05216386_1035</name>
</gene>
<evidence type="ECO:0000313" key="4">
    <source>
        <dbReference type="Proteomes" id="UP000183107"/>
    </source>
</evidence>
<dbReference type="CDD" id="cd02440">
    <property type="entry name" value="AdoMet_MTases"/>
    <property type="match status" value="1"/>
</dbReference>
<proteinExistence type="predicted"/>
<dbReference type="Gene3D" id="3.40.50.150">
    <property type="entry name" value="Vaccinia Virus protein VP39"/>
    <property type="match status" value="1"/>
</dbReference>
<keyword evidence="4" id="KW-1185">Reference proteome</keyword>
<feature type="repeat" description="TPR" evidence="1">
    <location>
        <begin position="213"/>
        <end position="246"/>
    </location>
</feature>
<reference evidence="4" key="1">
    <citation type="submission" date="2016-10" db="EMBL/GenBank/DDBJ databases">
        <authorList>
            <person name="Varghese N."/>
        </authorList>
    </citation>
    <scope>NUCLEOTIDE SEQUENCE [LARGE SCALE GENOMIC DNA]</scope>
    <source>
        <strain evidence="4">Nsp8</strain>
    </source>
</reference>
<dbReference type="SUPFAM" id="SSF53335">
    <property type="entry name" value="S-adenosyl-L-methionine-dependent methyltransferases"/>
    <property type="match status" value="1"/>
</dbReference>
<dbReference type="SMART" id="SM00028">
    <property type="entry name" value="TPR"/>
    <property type="match status" value="8"/>
</dbReference>
<dbReference type="Gene3D" id="3.10.450.50">
    <property type="match status" value="1"/>
</dbReference>
<dbReference type="Gene3D" id="1.25.40.10">
    <property type="entry name" value="Tetratricopeptide repeat domain"/>
    <property type="match status" value="4"/>
</dbReference>
<feature type="repeat" description="TPR" evidence="1">
    <location>
        <begin position="77"/>
        <end position="110"/>
    </location>
</feature>
<evidence type="ECO:0000256" key="1">
    <source>
        <dbReference type="PROSITE-ProRule" id="PRU00339"/>
    </source>
</evidence>
<sequence>MKKISRNDPCPCKSGKKYKYCCQELEKMSTARTSSAASPTPSISEYLQTGIQYHQAGHLPQAEAIYHRILQVTPEHPGALHFMGLIARQTGKIEAAIELISRALAFKPDYAEAHGNLGNVFKQQGRLEDAINSYRKALNLKPDMAEVYANLGNALMEQGKLDDAIANYRKGLAVKPDLAEMHCNLGNALREQGKLDDAAASYRKALTLNPGFAEAHNNLGNLLNEQGKREEAILRFKKALHLRPNFAEACSNLGNALRELGRLDEAVASYQNALALRPDYAQAYSNLGNALREQGKLDEAIISYQSGLRISEDPDIKQGFAQCIRNVSFTHEIPGIRPLIIRAMREPWERPAELANPAISLVKLNPGIRKWIARASNGALNGNCAAGTRSPEQELARSSGSPDLAPVYDDLLLHCVLETTPVCDAKLERVLTAIRSAMLDAVVSSENHGRVRDASDADKDKLAFYCALARQSFINEYVFSCPQEEFNQAQSLKNRLAAALASKEPVLPLWLPAVAAYFPLASLPSVEALLASPWPDAVAALLVQQVEEPLEERRYRPLMPRLTPIADAISITVQKQYEENPYPRWVKLPRSKAVSIEDYLRNKFPLSSFTPRSRVNEADRRLDILIAGCGTGQHSISTAQRYRNAKVLAVDLSLTSLCYAKRKTRELGLKNIDYAQADILSLDSLSSADHTFDIVESVGVLHHLADPLAGWRKLVSLMRPGAFMRLGFYSEYARRNETAARRFIAERGYASNPGDIRRCRQELMSAENAAQFRQILSARDFYTVSECRDLLFHVQEHRYTLPQLKENLRELELTFIGFSLDSAVIKQYGQRFPDDIPQANLDNWHMFELEHPDTFTGMYQFWVQKRG</sequence>
<feature type="repeat" description="TPR" evidence="1">
    <location>
        <begin position="281"/>
        <end position="314"/>
    </location>
</feature>